<dbReference type="EMBL" id="ML996705">
    <property type="protein sequence ID" value="KAF2396932.1"/>
    <property type="molecule type" value="Genomic_DNA"/>
</dbReference>
<reference evidence="1" key="1">
    <citation type="journal article" date="2020" name="Stud. Mycol.">
        <title>101 Dothideomycetes genomes: a test case for predicting lifestyles and emergence of pathogens.</title>
        <authorList>
            <person name="Haridas S."/>
            <person name="Albert R."/>
            <person name="Binder M."/>
            <person name="Bloem J."/>
            <person name="Labutti K."/>
            <person name="Salamov A."/>
            <person name="Andreopoulos B."/>
            <person name="Baker S."/>
            <person name="Barry K."/>
            <person name="Bills G."/>
            <person name="Bluhm B."/>
            <person name="Cannon C."/>
            <person name="Castanera R."/>
            <person name="Culley D."/>
            <person name="Daum C."/>
            <person name="Ezra D."/>
            <person name="Gonzalez J."/>
            <person name="Henrissat B."/>
            <person name="Kuo A."/>
            <person name="Liang C."/>
            <person name="Lipzen A."/>
            <person name="Lutzoni F."/>
            <person name="Magnuson J."/>
            <person name="Mondo S."/>
            <person name="Nolan M."/>
            <person name="Ohm R."/>
            <person name="Pangilinan J."/>
            <person name="Park H.-J."/>
            <person name="Ramirez L."/>
            <person name="Alfaro M."/>
            <person name="Sun H."/>
            <person name="Tritt A."/>
            <person name="Yoshinaga Y."/>
            <person name="Zwiers L.-H."/>
            <person name="Turgeon B."/>
            <person name="Goodwin S."/>
            <person name="Spatafora J."/>
            <person name="Crous P."/>
            <person name="Grigoriev I."/>
        </authorList>
    </citation>
    <scope>NUCLEOTIDE SEQUENCE</scope>
    <source>
        <strain evidence="1">CBS 262.69</strain>
    </source>
</reference>
<protein>
    <submittedName>
        <fullName evidence="1">Uncharacterized protein</fullName>
    </submittedName>
</protein>
<accession>A0A6G1HLQ9</accession>
<gene>
    <name evidence="1" type="ORF">EJ06DRAFT_524399</name>
</gene>
<organism evidence="1 2">
    <name type="scientific">Trichodelitschia bisporula</name>
    <dbReference type="NCBI Taxonomy" id="703511"/>
    <lineage>
        <taxon>Eukaryota</taxon>
        <taxon>Fungi</taxon>
        <taxon>Dikarya</taxon>
        <taxon>Ascomycota</taxon>
        <taxon>Pezizomycotina</taxon>
        <taxon>Dothideomycetes</taxon>
        <taxon>Dothideomycetes incertae sedis</taxon>
        <taxon>Phaeotrichales</taxon>
        <taxon>Phaeotrichaceae</taxon>
        <taxon>Trichodelitschia</taxon>
    </lineage>
</organism>
<sequence length="167" mass="18219">MGLSGEITASWICGAYLPQGLDRALPDDYNQGNLEISASTGAWDIALTAASRLGHQSSVENTSHYMERDIVRLGTPDGVELKIKASISASLIRDGRRGTCPIPIVRDNDIPIRASRPVDVEAQDGQCRPVSKSLQCPWSMSDVRAYGSSRRGREVEERVMTHAYVCS</sequence>
<keyword evidence="2" id="KW-1185">Reference proteome</keyword>
<evidence type="ECO:0000313" key="2">
    <source>
        <dbReference type="Proteomes" id="UP000799640"/>
    </source>
</evidence>
<evidence type="ECO:0000313" key="1">
    <source>
        <dbReference type="EMBL" id="KAF2396932.1"/>
    </source>
</evidence>
<dbReference type="Proteomes" id="UP000799640">
    <property type="component" value="Unassembled WGS sequence"/>
</dbReference>
<name>A0A6G1HLQ9_9PEZI</name>
<proteinExistence type="predicted"/>
<dbReference type="AlphaFoldDB" id="A0A6G1HLQ9"/>